<organism evidence="2 3">
    <name type="scientific">Streptococcus mitis</name>
    <dbReference type="NCBI Taxonomy" id="28037"/>
    <lineage>
        <taxon>Bacteria</taxon>
        <taxon>Bacillati</taxon>
        <taxon>Bacillota</taxon>
        <taxon>Bacilli</taxon>
        <taxon>Lactobacillales</taxon>
        <taxon>Streptococcaceae</taxon>
        <taxon>Streptococcus</taxon>
        <taxon>Streptococcus mitis group</taxon>
    </lineage>
</organism>
<evidence type="ECO:0000256" key="1">
    <source>
        <dbReference type="SAM" id="Phobius"/>
    </source>
</evidence>
<sequence>MKFTKIDRVFSLLLIVEFTICFFTLDNFNLFQFMLFVQIIPSILLALLSGSISSRSKHSWVLLIIFGIIYALMMFGIFRVTPMTLIEQNTIQSETSVFTFNRNLQLGTYFGFFLQEFLLGAFICTISKFFGRIKQGKF</sequence>
<dbReference type="RefSeq" id="WP_000673203.1">
    <property type="nucleotide sequence ID" value="NZ_RJPX01000024.1"/>
</dbReference>
<feature type="transmembrane region" description="Helical" evidence="1">
    <location>
        <begin position="9"/>
        <end position="25"/>
    </location>
</feature>
<keyword evidence="1" id="KW-1133">Transmembrane helix</keyword>
<dbReference type="AlphaFoldDB" id="A0A428I264"/>
<evidence type="ECO:0000313" key="3">
    <source>
        <dbReference type="Proteomes" id="UP000277819"/>
    </source>
</evidence>
<feature type="transmembrane region" description="Helical" evidence="1">
    <location>
        <begin position="31"/>
        <end position="48"/>
    </location>
</feature>
<comment type="caution">
    <text evidence="2">The sequence shown here is derived from an EMBL/GenBank/DDBJ whole genome shotgun (WGS) entry which is preliminary data.</text>
</comment>
<keyword evidence="1" id="KW-0812">Transmembrane</keyword>
<protein>
    <submittedName>
        <fullName evidence="2">Uncharacterized protein</fullName>
    </submittedName>
</protein>
<evidence type="ECO:0000313" key="2">
    <source>
        <dbReference type="EMBL" id="RSK03315.1"/>
    </source>
</evidence>
<name>A0A428I264_STRMT</name>
<dbReference type="EMBL" id="RJPX01000024">
    <property type="protein sequence ID" value="RSK03315.1"/>
    <property type="molecule type" value="Genomic_DNA"/>
</dbReference>
<reference evidence="2 3" key="1">
    <citation type="submission" date="2018-11" db="EMBL/GenBank/DDBJ databases">
        <title>Species Designations Belie Phenotypic and Genotypic Heterogeneity in Oral Streptococci.</title>
        <authorList>
            <person name="Velsko I."/>
        </authorList>
    </citation>
    <scope>NUCLEOTIDE SEQUENCE [LARGE SCALE GENOMIC DNA]</scope>
    <source>
        <strain evidence="2 3">BCC17</strain>
    </source>
</reference>
<dbReference type="Proteomes" id="UP000277819">
    <property type="component" value="Unassembled WGS sequence"/>
</dbReference>
<keyword evidence="1" id="KW-0472">Membrane</keyword>
<feature type="transmembrane region" description="Helical" evidence="1">
    <location>
        <begin position="60"/>
        <end position="78"/>
    </location>
</feature>
<gene>
    <name evidence="2" type="ORF">D8787_07160</name>
</gene>
<accession>A0A428I264</accession>
<feature type="transmembrane region" description="Helical" evidence="1">
    <location>
        <begin position="109"/>
        <end position="130"/>
    </location>
</feature>
<proteinExistence type="predicted"/>